<dbReference type="OrthoDB" id="18412at2759"/>
<keyword evidence="1" id="KW-0479">Metal-binding</keyword>
<protein>
    <submittedName>
        <fullName evidence="4">Zinc finger HIT domain-containing protein 3</fullName>
    </submittedName>
</protein>
<dbReference type="KEGG" id="muo:115456543"/>
<dbReference type="Pfam" id="PF04438">
    <property type="entry name" value="zf-HIT"/>
    <property type="match status" value="1"/>
</dbReference>
<sequence length="192" mass="22009">MNQAWDWRKRVYHVGSGWAVLVWSPMCPCSRCRADLTTMQTCCVCADASPKYRCPPCCLRYCSLQCYKKHKEECIPKADQVQGVASSQISPTFRGDESWRDGGNSCSMNDILDEDGEQDRVPPQKLKLLGESEELKNLLQNPHLRQLLLTVDQAEEKETVLKNYMQEPLFVEFADKCLQIVEPPDKENSYPE</sequence>
<gene>
    <name evidence="4" type="primary">ZNHIT3</name>
</gene>
<dbReference type="PROSITE" id="PS51083">
    <property type="entry name" value="ZF_HIT"/>
    <property type="match status" value="1"/>
</dbReference>
<organism evidence="3 4">
    <name type="scientific">Microcaecilia unicolor</name>
    <dbReference type="NCBI Taxonomy" id="1415580"/>
    <lineage>
        <taxon>Eukaryota</taxon>
        <taxon>Metazoa</taxon>
        <taxon>Chordata</taxon>
        <taxon>Craniata</taxon>
        <taxon>Vertebrata</taxon>
        <taxon>Euteleostomi</taxon>
        <taxon>Amphibia</taxon>
        <taxon>Gymnophiona</taxon>
        <taxon>Siphonopidae</taxon>
        <taxon>Microcaecilia</taxon>
    </lineage>
</organism>
<evidence type="ECO:0000313" key="4">
    <source>
        <dbReference type="RefSeq" id="XP_030041555.1"/>
    </source>
</evidence>
<dbReference type="InterPro" id="IPR007529">
    <property type="entry name" value="Znf_HIT"/>
</dbReference>
<evidence type="ECO:0000256" key="1">
    <source>
        <dbReference type="PROSITE-ProRule" id="PRU00453"/>
    </source>
</evidence>
<reference evidence="4" key="1">
    <citation type="submission" date="2025-08" db="UniProtKB">
        <authorList>
            <consortium name="RefSeq"/>
        </authorList>
    </citation>
    <scope>IDENTIFICATION</scope>
</reference>
<dbReference type="GO" id="GO:0008270">
    <property type="term" value="F:zinc ion binding"/>
    <property type="evidence" value="ECO:0007669"/>
    <property type="project" value="UniProtKB-UniRule"/>
</dbReference>
<name>A0A6P7WTL8_9AMPH</name>
<evidence type="ECO:0000313" key="3">
    <source>
        <dbReference type="Proteomes" id="UP000515156"/>
    </source>
</evidence>
<keyword evidence="3" id="KW-1185">Reference proteome</keyword>
<keyword evidence="1" id="KW-0863">Zinc-finger</keyword>
<dbReference type="InParanoid" id="A0A6P7WTL8"/>
<dbReference type="Pfam" id="PF21373">
    <property type="entry name" value="ZNHIT3_C"/>
    <property type="match status" value="1"/>
</dbReference>
<dbReference type="SUPFAM" id="SSF144232">
    <property type="entry name" value="HIT/MYND zinc finger-like"/>
    <property type="match status" value="1"/>
</dbReference>
<dbReference type="AlphaFoldDB" id="A0A6P7WTL8"/>
<feature type="domain" description="HIT-type" evidence="2">
    <location>
        <begin position="42"/>
        <end position="74"/>
    </location>
</feature>
<accession>A0A6P7WTL8</accession>
<proteinExistence type="predicted"/>
<dbReference type="RefSeq" id="XP_030041555.1">
    <property type="nucleotide sequence ID" value="XM_030185695.1"/>
</dbReference>
<dbReference type="FunCoup" id="A0A6P7WTL8">
    <property type="interactions" value="1977"/>
</dbReference>
<dbReference type="Gene3D" id="3.30.60.190">
    <property type="match status" value="1"/>
</dbReference>
<dbReference type="Proteomes" id="UP000515156">
    <property type="component" value="Chromosome 13"/>
</dbReference>
<dbReference type="InterPro" id="IPR048371">
    <property type="entry name" value="ZNHIT3_C"/>
</dbReference>
<dbReference type="GeneID" id="115456543"/>
<dbReference type="CDD" id="cd23024">
    <property type="entry name" value="zf-HIT_ZNHIT2-3"/>
    <property type="match status" value="1"/>
</dbReference>
<dbReference type="CTD" id="9326"/>
<keyword evidence="1" id="KW-0862">Zinc</keyword>
<evidence type="ECO:0000259" key="2">
    <source>
        <dbReference type="PROSITE" id="PS51083"/>
    </source>
</evidence>